<dbReference type="SUPFAM" id="SSF46689">
    <property type="entry name" value="Homeodomain-like"/>
    <property type="match status" value="1"/>
</dbReference>
<dbReference type="RefSeq" id="WP_056695100.1">
    <property type="nucleotide sequence ID" value="NZ_JAVDTR010000012.1"/>
</dbReference>
<sequence>MSDPTESTDRRIKKSKAALKHALIKLMQKQPFREISITDIVKLADLNRGTFYKHYQYKEDLFDEIIDDVIQDLVTSYREPYQGKEIFEVSHMPSSAIRIFEHVYQHAPFYTLAVKSEASSSFQQMICNVLRDLALQDLNEIFPTHINRELLASYQSHAIFGMIIEWIHQEFRHSPGYMAEELFKIINYKPANVVYHSTHREPATQYVQKNGMTLE</sequence>
<dbReference type="Pfam" id="PF14278">
    <property type="entry name" value="TetR_C_8"/>
    <property type="match status" value="1"/>
</dbReference>
<dbReference type="EMBL" id="JAVDTR010000012">
    <property type="protein sequence ID" value="MDR6725675.1"/>
    <property type="molecule type" value="Genomic_DNA"/>
</dbReference>
<proteinExistence type="predicted"/>
<dbReference type="Pfam" id="PF00440">
    <property type="entry name" value="TetR_N"/>
    <property type="match status" value="1"/>
</dbReference>
<accession>A0AAP5LQF6</accession>
<evidence type="ECO:0000313" key="5">
    <source>
        <dbReference type="Proteomes" id="UP001254832"/>
    </source>
</evidence>
<protein>
    <submittedName>
        <fullName evidence="4">AcrR family transcriptional regulator</fullName>
    </submittedName>
</protein>
<dbReference type="PANTHER" id="PTHR43479:SF7">
    <property type="entry name" value="TETR-FAMILY TRANSCRIPTIONAL REGULATOR"/>
    <property type="match status" value="1"/>
</dbReference>
<evidence type="ECO:0000313" key="4">
    <source>
        <dbReference type="EMBL" id="MDR6725675.1"/>
    </source>
</evidence>
<evidence type="ECO:0000256" key="2">
    <source>
        <dbReference type="PROSITE-ProRule" id="PRU00335"/>
    </source>
</evidence>
<dbReference type="InterPro" id="IPR009057">
    <property type="entry name" value="Homeodomain-like_sf"/>
</dbReference>
<comment type="caution">
    <text evidence="4">The sequence shown here is derived from an EMBL/GenBank/DDBJ whole genome shotgun (WGS) entry which is preliminary data.</text>
</comment>
<dbReference type="AlphaFoldDB" id="A0AAP5LQF6"/>
<dbReference type="Proteomes" id="UP001254832">
    <property type="component" value="Unassembled WGS sequence"/>
</dbReference>
<dbReference type="InterPro" id="IPR039532">
    <property type="entry name" value="TetR_C_Firmicutes"/>
</dbReference>
<reference evidence="4" key="1">
    <citation type="submission" date="2023-07" db="EMBL/GenBank/DDBJ databases">
        <title>Sorghum-associated microbial communities from plants grown in Nebraska, USA.</title>
        <authorList>
            <person name="Schachtman D."/>
        </authorList>
    </citation>
    <scope>NUCLEOTIDE SEQUENCE</scope>
    <source>
        <strain evidence="4">BE80</strain>
    </source>
</reference>
<dbReference type="PROSITE" id="PS50977">
    <property type="entry name" value="HTH_TETR_2"/>
    <property type="match status" value="1"/>
</dbReference>
<dbReference type="GO" id="GO:0003677">
    <property type="term" value="F:DNA binding"/>
    <property type="evidence" value="ECO:0007669"/>
    <property type="project" value="UniProtKB-UniRule"/>
</dbReference>
<organism evidence="4 5">
    <name type="scientific">Paenibacillus amylolyticus</name>
    <dbReference type="NCBI Taxonomy" id="1451"/>
    <lineage>
        <taxon>Bacteria</taxon>
        <taxon>Bacillati</taxon>
        <taxon>Bacillota</taxon>
        <taxon>Bacilli</taxon>
        <taxon>Bacillales</taxon>
        <taxon>Paenibacillaceae</taxon>
        <taxon>Paenibacillus</taxon>
    </lineage>
</organism>
<dbReference type="InterPro" id="IPR001647">
    <property type="entry name" value="HTH_TetR"/>
</dbReference>
<evidence type="ECO:0000259" key="3">
    <source>
        <dbReference type="PROSITE" id="PS50977"/>
    </source>
</evidence>
<gene>
    <name evidence="4" type="ORF">J2W91_004177</name>
</gene>
<evidence type="ECO:0000256" key="1">
    <source>
        <dbReference type="ARBA" id="ARBA00023125"/>
    </source>
</evidence>
<name>A0AAP5LQF6_PAEAM</name>
<dbReference type="Gene3D" id="1.10.357.10">
    <property type="entry name" value="Tetracycline Repressor, domain 2"/>
    <property type="match status" value="1"/>
</dbReference>
<dbReference type="InterPro" id="IPR050624">
    <property type="entry name" value="HTH-type_Tx_Regulator"/>
</dbReference>
<keyword evidence="1 2" id="KW-0238">DNA-binding</keyword>
<dbReference type="PANTHER" id="PTHR43479">
    <property type="entry name" value="ACREF/ENVCD OPERON REPRESSOR-RELATED"/>
    <property type="match status" value="1"/>
</dbReference>
<feature type="domain" description="HTH tetR-type" evidence="3">
    <location>
        <begin position="13"/>
        <end position="73"/>
    </location>
</feature>
<feature type="DNA-binding region" description="H-T-H motif" evidence="2">
    <location>
        <begin position="36"/>
        <end position="55"/>
    </location>
</feature>